<comment type="caution">
    <text evidence="2">The sequence shown here is derived from an EMBL/GenBank/DDBJ whole genome shotgun (WGS) entry which is preliminary data.</text>
</comment>
<dbReference type="AlphaFoldDB" id="A0A5B7ITA6"/>
<gene>
    <name evidence="2" type="ORF">E2C01_081983</name>
</gene>
<dbReference type="EMBL" id="VSRR010073582">
    <property type="protein sequence ID" value="MPC87132.1"/>
    <property type="molecule type" value="Genomic_DNA"/>
</dbReference>
<proteinExistence type="predicted"/>
<keyword evidence="3" id="KW-1185">Reference proteome</keyword>
<organism evidence="2 3">
    <name type="scientific">Portunus trituberculatus</name>
    <name type="common">Swimming crab</name>
    <name type="synonym">Neptunus trituberculatus</name>
    <dbReference type="NCBI Taxonomy" id="210409"/>
    <lineage>
        <taxon>Eukaryota</taxon>
        <taxon>Metazoa</taxon>
        <taxon>Ecdysozoa</taxon>
        <taxon>Arthropoda</taxon>
        <taxon>Crustacea</taxon>
        <taxon>Multicrustacea</taxon>
        <taxon>Malacostraca</taxon>
        <taxon>Eumalacostraca</taxon>
        <taxon>Eucarida</taxon>
        <taxon>Decapoda</taxon>
        <taxon>Pleocyemata</taxon>
        <taxon>Brachyura</taxon>
        <taxon>Eubrachyura</taxon>
        <taxon>Portunoidea</taxon>
        <taxon>Portunidae</taxon>
        <taxon>Portuninae</taxon>
        <taxon>Portunus</taxon>
    </lineage>
</organism>
<name>A0A5B7ITA6_PORTR</name>
<evidence type="ECO:0000256" key="1">
    <source>
        <dbReference type="SAM" id="MobiDB-lite"/>
    </source>
</evidence>
<sequence>MLGLRQAGKQGVPDTQPDSQTTTTTTTTTTATTTTTTTPTASFLFLFRLLPLPPQLCSVKAWMEQDAAHNHRGGQKGSLLQRGRGVGA</sequence>
<feature type="region of interest" description="Disordered" evidence="1">
    <location>
        <begin position="1"/>
        <end position="35"/>
    </location>
</feature>
<feature type="compositionally biased region" description="Low complexity" evidence="1">
    <location>
        <begin position="14"/>
        <end position="35"/>
    </location>
</feature>
<feature type="region of interest" description="Disordered" evidence="1">
    <location>
        <begin position="68"/>
        <end position="88"/>
    </location>
</feature>
<protein>
    <submittedName>
        <fullName evidence="2">Uncharacterized protein</fullName>
    </submittedName>
</protein>
<reference evidence="2 3" key="1">
    <citation type="submission" date="2019-05" db="EMBL/GenBank/DDBJ databases">
        <title>Another draft genome of Portunus trituberculatus and its Hox gene families provides insights of decapod evolution.</title>
        <authorList>
            <person name="Jeong J.-H."/>
            <person name="Song I."/>
            <person name="Kim S."/>
            <person name="Choi T."/>
            <person name="Kim D."/>
            <person name="Ryu S."/>
            <person name="Kim W."/>
        </authorList>
    </citation>
    <scope>NUCLEOTIDE SEQUENCE [LARGE SCALE GENOMIC DNA]</scope>
    <source>
        <tissue evidence="2">Muscle</tissue>
    </source>
</reference>
<dbReference type="Proteomes" id="UP000324222">
    <property type="component" value="Unassembled WGS sequence"/>
</dbReference>
<evidence type="ECO:0000313" key="2">
    <source>
        <dbReference type="EMBL" id="MPC87132.1"/>
    </source>
</evidence>
<evidence type="ECO:0000313" key="3">
    <source>
        <dbReference type="Proteomes" id="UP000324222"/>
    </source>
</evidence>
<accession>A0A5B7ITA6</accession>